<name>A0A198APA3_9BACL</name>
<evidence type="ECO:0000256" key="1">
    <source>
        <dbReference type="ARBA" id="ARBA00023015"/>
    </source>
</evidence>
<accession>A0A198APA3</accession>
<keyword evidence="1" id="KW-0805">Transcription regulation</keyword>
<dbReference type="Pfam" id="PF02311">
    <property type="entry name" value="AraC_binding"/>
    <property type="match status" value="1"/>
</dbReference>
<evidence type="ECO:0000313" key="6">
    <source>
        <dbReference type="EMBL" id="OAS23072.1"/>
    </source>
</evidence>
<dbReference type="EMBL" id="LYPB01000042">
    <property type="protein sequence ID" value="OAS23072.1"/>
    <property type="molecule type" value="Genomic_DNA"/>
</dbReference>
<gene>
    <name evidence="6" type="ORF">A8708_23215</name>
</gene>
<dbReference type="Gene3D" id="1.10.10.60">
    <property type="entry name" value="Homeodomain-like"/>
    <property type="match status" value="2"/>
</dbReference>
<dbReference type="GO" id="GO:0003700">
    <property type="term" value="F:DNA-binding transcription factor activity"/>
    <property type="evidence" value="ECO:0007669"/>
    <property type="project" value="InterPro"/>
</dbReference>
<dbReference type="InterPro" id="IPR014710">
    <property type="entry name" value="RmlC-like_jellyroll"/>
</dbReference>
<dbReference type="Pfam" id="PF12833">
    <property type="entry name" value="HTH_18"/>
    <property type="match status" value="1"/>
</dbReference>
<evidence type="ECO:0000256" key="3">
    <source>
        <dbReference type="ARBA" id="ARBA00023159"/>
    </source>
</evidence>
<keyword evidence="2" id="KW-0238">DNA-binding</keyword>
<evidence type="ECO:0000313" key="7">
    <source>
        <dbReference type="Proteomes" id="UP000078454"/>
    </source>
</evidence>
<dbReference type="RefSeq" id="WP_068661921.1">
    <property type="nucleotide sequence ID" value="NZ_LYPB01000042.1"/>
</dbReference>
<sequence>MKGTELFNDLSEHVSLRITSYNTILHHAGWVESKSHHNYDLWLIQEGQVEIQAGKKIHTATAGDLVLFYPGIPYTAMNGNQACRFIYLHFDFGLGEQQRILASFPLSGIISANLVEVEADGLRQIFEENLQGIGMSGMRLKGSLMIVIARILECYGAGTYRGEFLTDSVGHEHAGNLVFLQSTIRYIQENLHRPIRIPELAEVAGMSEKYFIRYFKQALGVTPGQYMFQLRMNRARDLVYTQRYSMQQVASLLGYPDAYSFSKAFKKHYKVPPSKFV</sequence>
<dbReference type="Proteomes" id="UP000078454">
    <property type="component" value="Unassembled WGS sequence"/>
</dbReference>
<dbReference type="PROSITE" id="PS00041">
    <property type="entry name" value="HTH_ARAC_FAMILY_1"/>
    <property type="match status" value="1"/>
</dbReference>
<evidence type="ECO:0000256" key="4">
    <source>
        <dbReference type="ARBA" id="ARBA00023163"/>
    </source>
</evidence>
<dbReference type="InterPro" id="IPR018062">
    <property type="entry name" value="HTH_AraC-typ_CS"/>
</dbReference>
<keyword evidence="4" id="KW-0804">Transcription</keyword>
<organism evidence="6 7">
    <name type="scientific">Paenibacillus oryzisoli</name>
    <dbReference type="NCBI Taxonomy" id="1850517"/>
    <lineage>
        <taxon>Bacteria</taxon>
        <taxon>Bacillati</taxon>
        <taxon>Bacillota</taxon>
        <taxon>Bacilli</taxon>
        <taxon>Bacillales</taxon>
        <taxon>Paenibacillaceae</taxon>
        <taxon>Paenibacillus</taxon>
    </lineage>
</organism>
<protein>
    <submittedName>
        <fullName evidence="6">AraC family transcriptional regulator</fullName>
    </submittedName>
</protein>
<dbReference type="GO" id="GO:0043565">
    <property type="term" value="F:sequence-specific DNA binding"/>
    <property type="evidence" value="ECO:0007669"/>
    <property type="project" value="InterPro"/>
</dbReference>
<dbReference type="AlphaFoldDB" id="A0A198APA3"/>
<dbReference type="OrthoDB" id="9813413at2"/>
<dbReference type="InterPro" id="IPR037923">
    <property type="entry name" value="HTH-like"/>
</dbReference>
<dbReference type="InterPro" id="IPR003313">
    <property type="entry name" value="AraC-bd"/>
</dbReference>
<proteinExistence type="predicted"/>
<dbReference type="InterPro" id="IPR050204">
    <property type="entry name" value="AraC_XylS_family_regulators"/>
</dbReference>
<dbReference type="Gene3D" id="2.60.120.10">
    <property type="entry name" value="Jelly Rolls"/>
    <property type="match status" value="1"/>
</dbReference>
<dbReference type="InterPro" id="IPR009057">
    <property type="entry name" value="Homeodomain-like_sf"/>
</dbReference>
<reference evidence="6 7" key="1">
    <citation type="submission" date="2016-05" db="EMBL/GenBank/DDBJ databases">
        <title>Paenibacillus sp. 1ZS3-15 nov., isolated from the rhizosphere soil.</title>
        <authorList>
            <person name="Zhang X.X."/>
            <person name="Zhang J."/>
        </authorList>
    </citation>
    <scope>NUCLEOTIDE SEQUENCE [LARGE SCALE GENOMIC DNA]</scope>
    <source>
        <strain evidence="6 7">1ZS3-15</strain>
    </source>
</reference>
<keyword evidence="3" id="KW-0010">Activator</keyword>
<dbReference type="SMART" id="SM00342">
    <property type="entry name" value="HTH_ARAC"/>
    <property type="match status" value="1"/>
</dbReference>
<feature type="domain" description="HTH araC/xylS-type" evidence="5">
    <location>
        <begin position="181"/>
        <end position="277"/>
    </location>
</feature>
<keyword evidence="7" id="KW-1185">Reference proteome</keyword>
<dbReference type="SUPFAM" id="SSF51215">
    <property type="entry name" value="Regulatory protein AraC"/>
    <property type="match status" value="1"/>
</dbReference>
<dbReference type="PANTHER" id="PTHR46796">
    <property type="entry name" value="HTH-TYPE TRANSCRIPTIONAL ACTIVATOR RHAS-RELATED"/>
    <property type="match status" value="1"/>
</dbReference>
<dbReference type="SUPFAM" id="SSF46689">
    <property type="entry name" value="Homeodomain-like"/>
    <property type="match status" value="2"/>
</dbReference>
<comment type="caution">
    <text evidence="6">The sequence shown here is derived from an EMBL/GenBank/DDBJ whole genome shotgun (WGS) entry which is preliminary data.</text>
</comment>
<dbReference type="InterPro" id="IPR018060">
    <property type="entry name" value="HTH_AraC"/>
</dbReference>
<evidence type="ECO:0000256" key="2">
    <source>
        <dbReference type="ARBA" id="ARBA00023125"/>
    </source>
</evidence>
<dbReference type="STRING" id="1850517.A8708_23215"/>
<evidence type="ECO:0000259" key="5">
    <source>
        <dbReference type="PROSITE" id="PS01124"/>
    </source>
</evidence>
<dbReference type="PROSITE" id="PS01124">
    <property type="entry name" value="HTH_ARAC_FAMILY_2"/>
    <property type="match status" value="1"/>
</dbReference>